<dbReference type="Pfam" id="PF03572">
    <property type="entry name" value="Peptidase_S41"/>
    <property type="match status" value="1"/>
</dbReference>
<dbReference type="SUPFAM" id="SSF52096">
    <property type="entry name" value="ClpP/crotonase"/>
    <property type="match status" value="1"/>
</dbReference>
<dbReference type="EMBL" id="FZNY01000009">
    <property type="protein sequence ID" value="SNS27030.1"/>
    <property type="molecule type" value="Genomic_DNA"/>
</dbReference>
<evidence type="ECO:0000313" key="4">
    <source>
        <dbReference type="EMBL" id="SNS27030.1"/>
    </source>
</evidence>
<dbReference type="AlphaFoldDB" id="A0A239D3W7"/>
<keyword evidence="1" id="KW-0732">Signal</keyword>
<dbReference type="Gene3D" id="2.30.42.10">
    <property type="match status" value="1"/>
</dbReference>
<feature type="chain" id="PRO_5012421379" evidence="1">
    <location>
        <begin position="24"/>
        <end position="473"/>
    </location>
</feature>
<protein>
    <submittedName>
        <fullName evidence="4">C-terminal processing protease CtpA/Prc, contains a PDZ domain</fullName>
    </submittedName>
</protein>
<dbReference type="InterPro" id="IPR036034">
    <property type="entry name" value="PDZ_sf"/>
</dbReference>
<dbReference type="GO" id="GO:0007165">
    <property type="term" value="P:signal transduction"/>
    <property type="evidence" value="ECO:0007669"/>
    <property type="project" value="TreeGrafter"/>
</dbReference>
<evidence type="ECO:0000256" key="1">
    <source>
        <dbReference type="SAM" id="SignalP"/>
    </source>
</evidence>
<dbReference type="InterPro" id="IPR041613">
    <property type="entry name" value="Pept_S41_N"/>
</dbReference>
<accession>A0A239D3W7</accession>
<dbReference type="Proteomes" id="UP000198379">
    <property type="component" value="Unassembled WGS sequence"/>
</dbReference>
<dbReference type="PANTHER" id="PTHR32060:SF30">
    <property type="entry name" value="CARBOXY-TERMINAL PROCESSING PROTEASE CTPA"/>
    <property type="match status" value="1"/>
</dbReference>
<feature type="domain" description="Tail specific protease" evidence="2">
    <location>
        <begin position="224"/>
        <end position="362"/>
    </location>
</feature>
<dbReference type="GO" id="GO:0008236">
    <property type="term" value="F:serine-type peptidase activity"/>
    <property type="evidence" value="ECO:0007669"/>
    <property type="project" value="InterPro"/>
</dbReference>
<dbReference type="SUPFAM" id="SSF50156">
    <property type="entry name" value="PDZ domain-like"/>
    <property type="match status" value="1"/>
</dbReference>
<feature type="signal peptide" evidence="1">
    <location>
        <begin position="1"/>
        <end position="23"/>
    </location>
</feature>
<name>A0A239D3W7_9FLAO</name>
<evidence type="ECO:0000259" key="3">
    <source>
        <dbReference type="Pfam" id="PF18294"/>
    </source>
</evidence>
<dbReference type="InterPro" id="IPR029045">
    <property type="entry name" value="ClpP/crotonase-like_dom_sf"/>
</dbReference>
<dbReference type="Gene3D" id="3.30.750.170">
    <property type="match status" value="1"/>
</dbReference>
<dbReference type="GO" id="GO:0030288">
    <property type="term" value="C:outer membrane-bounded periplasmic space"/>
    <property type="evidence" value="ECO:0007669"/>
    <property type="project" value="TreeGrafter"/>
</dbReference>
<proteinExistence type="predicted"/>
<dbReference type="Gene3D" id="3.90.226.10">
    <property type="entry name" value="2-enoyl-CoA Hydratase, Chain A, domain 1"/>
    <property type="match status" value="1"/>
</dbReference>
<dbReference type="GO" id="GO:0006508">
    <property type="term" value="P:proteolysis"/>
    <property type="evidence" value="ECO:0007669"/>
    <property type="project" value="UniProtKB-KW"/>
</dbReference>
<keyword evidence="4" id="KW-0645">Protease</keyword>
<dbReference type="GO" id="GO:0004175">
    <property type="term" value="F:endopeptidase activity"/>
    <property type="evidence" value="ECO:0007669"/>
    <property type="project" value="TreeGrafter"/>
</dbReference>
<dbReference type="CDD" id="cd07561">
    <property type="entry name" value="Peptidase_S41_CPP_like"/>
    <property type="match status" value="1"/>
</dbReference>
<evidence type="ECO:0000259" key="2">
    <source>
        <dbReference type="Pfam" id="PF03572"/>
    </source>
</evidence>
<dbReference type="Pfam" id="PF18294">
    <property type="entry name" value="Pept_S41_N"/>
    <property type="match status" value="1"/>
</dbReference>
<organism evidence="4 5">
    <name type="scientific">Dokdonia pacifica</name>
    <dbReference type="NCBI Taxonomy" id="1627892"/>
    <lineage>
        <taxon>Bacteria</taxon>
        <taxon>Pseudomonadati</taxon>
        <taxon>Bacteroidota</taxon>
        <taxon>Flavobacteriia</taxon>
        <taxon>Flavobacteriales</taxon>
        <taxon>Flavobacteriaceae</taxon>
        <taxon>Dokdonia</taxon>
    </lineage>
</organism>
<gene>
    <name evidence="4" type="ORF">SAMN06265376_109132</name>
</gene>
<dbReference type="InterPro" id="IPR005151">
    <property type="entry name" value="Tail-specific_protease"/>
</dbReference>
<keyword evidence="5" id="KW-1185">Reference proteome</keyword>
<feature type="domain" description="Peptidase S41 N-terminal" evidence="3">
    <location>
        <begin position="37"/>
        <end position="95"/>
    </location>
</feature>
<reference evidence="4 5" key="1">
    <citation type="submission" date="2017-06" db="EMBL/GenBank/DDBJ databases">
        <authorList>
            <person name="Kim H.J."/>
            <person name="Triplett B.A."/>
        </authorList>
    </citation>
    <scope>NUCLEOTIDE SEQUENCE [LARGE SCALE GENOMIC DNA]</scope>
    <source>
        <strain evidence="4 5">DSM 25597</strain>
    </source>
</reference>
<sequence>MKMKKIKFLLLGLLVSLSMVNCSDDLDDVIRPASNLEISEFIYRGLNFWSLYKADVPDLANDRFESDAERAAFLEQFESPEATFDGLLSPNDRFSIIRDDYIELENALSGIRRSTGMRFALFNDPSGNGNVFGLVRFVINNSPAQDAGVQRGMIFTGIDGVQLTSNSDLGAIFAQDAYTINLADYDANTEVFTLNGTDITLNQVELTINPVHTARTLSIDGEQIGYLHYTGFTNEFDDQLNNAFAQFQADGITDLILDLRYNGGGSIETANDLSTMITGQFNGELFIRQTYNEDRNPDNQFDRLFNSNIGNGNSGAAINSLNLTRVYVITTGSTASASELILSGLDPYIEVIQVGTTTSGKFEGSFLLYDSPNFRRTDDINPNHRYVMLPLVLRSVNANGLTDYFDGFTPDIQIAEDFSNLGQLGVQGEPLLDAVIDEILLGRRPSTDVETRELPAVFYSDQNDILYQRMMNE</sequence>
<keyword evidence="4" id="KW-0378">Hydrolase</keyword>
<evidence type="ECO:0000313" key="5">
    <source>
        <dbReference type="Proteomes" id="UP000198379"/>
    </source>
</evidence>
<dbReference type="PANTHER" id="PTHR32060">
    <property type="entry name" value="TAIL-SPECIFIC PROTEASE"/>
    <property type="match status" value="1"/>
</dbReference>